<evidence type="ECO:0000256" key="1">
    <source>
        <dbReference type="ARBA" id="ARBA00022801"/>
    </source>
</evidence>
<dbReference type="RefSeq" id="WP_381490286.1">
    <property type="nucleotide sequence ID" value="NZ_JBHTIK010000005.1"/>
</dbReference>
<reference evidence="5" key="1">
    <citation type="journal article" date="2019" name="Int. J. Syst. Evol. Microbiol.">
        <title>The Global Catalogue of Microorganisms (GCM) 10K type strain sequencing project: providing services to taxonomists for standard genome sequencing and annotation.</title>
        <authorList>
            <consortium name="The Broad Institute Genomics Platform"/>
            <consortium name="The Broad Institute Genome Sequencing Center for Infectious Disease"/>
            <person name="Wu L."/>
            <person name="Ma J."/>
        </authorList>
    </citation>
    <scope>NUCLEOTIDE SEQUENCE [LARGE SCALE GENOMIC DNA]</scope>
    <source>
        <strain evidence="5">CCUG 52537</strain>
    </source>
</reference>
<dbReference type="PANTHER" id="PTHR42776">
    <property type="entry name" value="SERINE PEPTIDASE S9 FAMILY MEMBER"/>
    <property type="match status" value="1"/>
</dbReference>
<accession>A0ABW3C5Q5</accession>
<sequence length="659" mass="71158">MHGNADRAIRHHSRDGPGASGPVRLLAEEDLYRITVPRAPRLSPDGQFILCLLERADKDADRLVRRLHVVARETGKAADFDAGDDVLFACWRPDGAIVAVVRSDGDGAFVRVAEKGSACRDVAVLPVVPSGIALSPDGRTLALTMTVPSVSSGPLYVEDAFWRLDGVGVLSAPEHLYELDLTTGALTQRTFGENRPSLLPRGLAWSGDGADIYFSANVRSEDAGLYRLNRTSGDVTPLIDRAGPDFDPRVSPCGEWIAWRGFDDRGRFHHATTLHVMRRDGSEQRLLADVGQDIGAHAWNGAGDGLWFSYVRAGRQHLGHVTLAGAVEEIATGLAPGEGLDAEPCISGNAEFDAGTEGAVVVLATPDDPGILAMVARDGDITTIARFNDHWLSAITLGHTQPISCISGDGTPVDGWLILPPQHDGRPVPLILNIHGGPDLAYGAQFSFRFQRYAAEGYAVLLPNYRGSLGTDLGFYEKPWQFPGAELDDLLASLDSALGEIEVDPSRLFVTGLSAGGALTAWTIGKTDRFAAAAVHSPVINWISHALTQDLCSSYTRRMFSTMPWEDISAWWARSPLSLAGNITTPALIIHGDADCRTPMSEGVQLYHALKLCGVPTALLLLPGAFHIPSRPSQWIEEQGFIMQWFNKHGGRNANRTQE</sequence>
<dbReference type="Pfam" id="PF00326">
    <property type="entry name" value="Peptidase_S9"/>
    <property type="match status" value="1"/>
</dbReference>
<dbReference type="SUPFAM" id="SSF53474">
    <property type="entry name" value="alpha/beta-Hydrolases"/>
    <property type="match status" value="1"/>
</dbReference>
<evidence type="ECO:0000259" key="3">
    <source>
        <dbReference type="Pfam" id="PF00326"/>
    </source>
</evidence>
<dbReference type="SUPFAM" id="SSF82171">
    <property type="entry name" value="DPP6 N-terminal domain-like"/>
    <property type="match status" value="1"/>
</dbReference>
<comment type="caution">
    <text evidence="4">The sequence shown here is derived from an EMBL/GenBank/DDBJ whole genome shotgun (WGS) entry which is preliminary data.</text>
</comment>
<evidence type="ECO:0000256" key="2">
    <source>
        <dbReference type="SAM" id="MobiDB-lite"/>
    </source>
</evidence>
<keyword evidence="1" id="KW-0378">Hydrolase</keyword>
<feature type="domain" description="Peptidase S9 prolyl oligopeptidase catalytic" evidence="3">
    <location>
        <begin position="445"/>
        <end position="649"/>
    </location>
</feature>
<evidence type="ECO:0000313" key="4">
    <source>
        <dbReference type="EMBL" id="MFD0848837.1"/>
    </source>
</evidence>
<name>A0ABW3C5Q5_SPHXN</name>
<dbReference type="Gene3D" id="3.40.50.1820">
    <property type="entry name" value="alpha/beta hydrolase"/>
    <property type="match status" value="1"/>
</dbReference>
<dbReference type="Gene3D" id="2.120.10.30">
    <property type="entry name" value="TolB, C-terminal domain"/>
    <property type="match status" value="2"/>
</dbReference>
<feature type="region of interest" description="Disordered" evidence="2">
    <location>
        <begin position="1"/>
        <end position="22"/>
    </location>
</feature>
<evidence type="ECO:0000313" key="5">
    <source>
        <dbReference type="Proteomes" id="UP001597124"/>
    </source>
</evidence>
<protein>
    <submittedName>
        <fullName evidence="4">Prolyl oligopeptidase family serine peptidase</fullName>
    </submittedName>
</protein>
<dbReference type="EMBL" id="JBHTIK010000005">
    <property type="protein sequence ID" value="MFD0848837.1"/>
    <property type="molecule type" value="Genomic_DNA"/>
</dbReference>
<keyword evidence="5" id="KW-1185">Reference proteome</keyword>
<organism evidence="4 5">
    <name type="scientific">Sphingosinicella xenopeptidilytica</name>
    <dbReference type="NCBI Taxonomy" id="364098"/>
    <lineage>
        <taxon>Bacteria</taxon>
        <taxon>Pseudomonadati</taxon>
        <taxon>Pseudomonadota</taxon>
        <taxon>Alphaproteobacteria</taxon>
        <taxon>Sphingomonadales</taxon>
        <taxon>Sphingosinicellaceae</taxon>
        <taxon>Sphingosinicella</taxon>
    </lineage>
</organism>
<dbReference type="Proteomes" id="UP001597124">
    <property type="component" value="Unassembled WGS sequence"/>
</dbReference>
<dbReference type="PANTHER" id="PTHR42776:SF4">
    <property type="entry name" value="ACYLAMINO-ACID-RELEASING ENZYME"/>
    <property type="match status" value="1"/>
</dbReference>
<dbReference type="InterPro" id="IPR001375">
    <property type="entry name" value="Peptidase_S9_cat"/>
</dbReference>
<dbReference type="InterPro" id="IPR011042">
    <property type="entry name" value="6-blade_b-propeller_TolB-like"/>
</dbReference>
<dbReference type="InterPro" id="IPR029058">
    <property type="entry name" value="AB_hydrolase_fold"/>
</dbReference>
<gene>
    <name evidence="4" type="ORF">ACFQ00_10925</name>
</gene>
<proteinExistence type="predicted"/>